<dbReference type="InterPro" id="IPR000537">
    <property type="entry name" value="UbiA_prenyltransferase"/>
</dbReference>
<evidence type="ECO:0000256" key="12">
    <source>
        <dbReference type="ARBA" id="ARBA00049890"/>
    </source>
</evidence>
<comment type="pathway">
    <text evidence="15">Cofactor biosynthesis; ubiquinone biosynthesis.</text>
</comment>
<proteinExistence type="inferred from homology"/>
<evidence type="ECO:0000313" key="16">
    <source>
        <dbReference type="EMBL" id="KAK6626350.1"/>
    </source>
</evidence>
<evidence type="ECO:0000256" key="2">
    <source>
        <dbReference type="ARBA" id="ARBA00004141"/>
    </source>
</evidence>
<dbReference type="InterPro" id="IPR030470">
    <property type="entry name" value="UbiA_prenylTrfase_CS"/>
</dbReference>
<dbReference type="GO" id="GO:0008299">
    <property type="term" value="P:isoprenoid biosynthetic process"/>
    <property type="evidence" value="ECO:0007669"/>
    <property type="project" value="UniProtKB-UniRule"/>
</dbReference>
<feature type="transmembrane region" description="Helical" evidence="15">
    <location>
        <begin position="300"/>
        <end position="317"/>
    </location>
</feature>
<reference evidence="16 17" key="1">
    <citation type="submission" date="2023-10" db="EMBL/GenBank/DDBJ databases">
        <title>Genomes of two closely related lineages of the louse Polyplax serrata with different host specificities.</title>
        <authorList>
            <person name="Martinu J."/>
            <person name="Tarabai H."/>
            <person name="Stefka J."/>
            <person name="Hypsa V."/>
        </authorList>
    </citation>
    <scope>NUCLEOTIDE SEQUENCE [LARGE SCALE GENOMIC DNA]</scope>
    <source>
        <strain evidence="16">HR10_N</strain>
    </source>
</reference>
<evidence type="ECO:0000256" key="3">
    <source>
        <dbReference type="ARBA" id="ARBA00005985"/>
    </source>
</evidence>
<evidence type="ECO:0000256" key="9">
    <source>
        <dbReference type="ARBA" id="ARBA00022989"/>
    </source>
</evidence>
<evidence type="ECO:0000256" key="4">
    <source>
        <dbReference type="ARBA" id="ARBA00022679"/>
    </source>
</evidence>
<evidence type="ECO:0000256" key="5">
    <source>
        <dbReference type="ARBA" id="ARBA00022688"/>
    </source>
</evidence>
<keyword evidence="5 15" id="KW-0831">Ubiquinone biosynthesis</keyword>
<dbReference type="NCBIfam" id="TIGR01474">
    <property type="entry name" value="ubiA_proteo"/>
    <property type="match status" value="1"/>
</dbReference>
<keyword evidence="4 15" id="KW-0808">Transferase</keyword>
<dbReference type="GO" id="GO:0008412">
    <property type="term" value="F:4-hydroxybenzoate polyprenyltransferase activity"/>
    <property type="evidence" value="ECO:0007669"/>
    <property type="project" value="UniProtKB-EC"/>
</dbReference>
<evidence type="ECO:0000256" key="7">
    <source>
        <dbReference type="ARBA" id="ARBA00022792"/>
    </source>
</evidence>
<dbReference type="InterPro" id="IPR044878">
    <property type="entry name" value="UbiA_sf"/>
</dbReference>
<keyword evidence="7 15" id="KW-0999">Mitochondrion inner membrane</keyword>
<name>A0AAN8S400_POLSC</name>
<evidence type="ECO:0000256" key="10">
    <source>
        <dbReference type="ARBA" id="ARBA00023136"/>
    </source>
</evidence>
<comment type="catalytic activity">
    <reaction evidence="12">
        <text>all-trans-decaprenyl diphosphate + 4-hydroxybenzoate = 4-hydroxy-3-(all-trans-decaprenyl)benzoate + diphosphate</text>
        <dbReference type="Rhea" id="RHEA:44564"/>
        <dbReference type="ChEBI" id="CHEBI:17879"/>
        <dbReference type="ChEBI" id="CHEBI:33019"/>
        <dbReference type="ChEBI" id="CHEBI:60721"/>
        <dbReference type="ChEBI" id="CHEBI:84503"/>
        <dbReference type="EC" id="2.5.1.39"/>
    </reaction>
    <physiologicalReaction direction="left-to-right" evidence="12">
        <dbReference type="Rhea" id="RHEA:44565"/>
    </physiologicalReaction>
</comment>
<evidence type="ECO:0000313" key="17">
    <source>
        <dbReference type="Proteomes" id="UP001372834"/>
    </source>
</evidence>
<dbReference type="EMBL" id="JAWJWE010000037">
    <property type="protein sequence ID" value="KAK6626350.1"/>
    <property type="molecule type" value="Genomic_DNA"/>
</dbReference>
<comment type="cofactor">
    <cofactor evidence="1 15">
        <name>Mg(2+)</name>
        <dbReference type="ChEBI" id="CHEBI:18420"/>
    </cofactor>
</comment>
<dbReference type="PANTHER" id="PTHR11048:SF28">
    <property type="entry name" value="4-HYDROXYBENZOATE POLYPRENYLTRANSFERASE, MITOCHONDRIAL"/>
    <property type="match status" value="1"/>
</dbReference>
<gene>
    <name evidence="16" type="primary">COQ2</name>
    <name evidence="15" type="synonym">coq2</name>
    <name evidence="16" type="ORF">RUM43_006661</name>
</gene>
<dbReference type="GO" id="GO:0006744">
    <property type="term" value="P:ubiquinone biosynthetic process"/>
    <property type="evidence" value="ECO:0007669"/>
    <property type="project" value="UniProtKB-UniRule"/>
</dbReference>
<dbReference type="Gene3D" id="1.10.357.140">
    <property type="entry name" value="UbiA prenyltransferase"/>
    <property type="match status" value="1"/>
</dbReference>
<dbReference type="CDD" id="cd13959">
    <property type="entry name" value="PT_UbiA_COQ2"/>
    <property type="match status" value="1"/>
</dbReference>
<dbReference type="PROSITE" id="PS00943">
    <property type="entry name" value="UBIA"/>
    <property type="match status" value="1"/>
</dbReference>
<comment type="subcellular location">
    <subcellularLocation>
        <location evidence="2">Membrane</location>
        <topology evidence="2">Multi-pass membrane protein</topology>
    </subcellularLocation>
    <subcellularLocation>
        <location evidence="15">Mitochondrion inner membrane</location>
        <topology evidence="15">Multi-pass membrane protein</topology>
        <orientation evidence="15">Matrix side</orientation>
    </subcellularLocation>
</comment>
<comment type="function">
    <text evidence="15">Catalyzes the prenylation of para-hydroxybenzoate (PHB) with an all-trans polyprenyl group. Mediates the second step in the final reaction sequence of coenzyme Q (CoQ) biosynthesis, which is the condensation of the polyisoprenoid side chain with PHB, generating the first membrane-bound Q intermediate.</text>
</comment>
<keyword evidence="10 15" id="KW-0472">Membrane</keyword>
<feature type="transmembrane region" description="Helical" evidence="15">
    <location>
        <begin position="356"/>
        <end position="375"/>
    </location>
</feature>
<dbReference type="Gene3D" id="1.20.120.1780">
    <property type="entry name" value="UbiA prenyltransferase"/>
    <property type="match status" value="1"/>
</dbReference>
<dbReference type="FunFam" id="1.10.357.140:FF:000003">
    <property type="entry name" value="4-hydroxybenzoate polyprenyltransferase, mitochondrial"/>
    <property type="match status" value="1"/>
</dbReference>
<dbReference type="Proteomes" id="UP001372834">
    <property type="component" value="Unassembled WGS sequence"/>
</dbReference>
<dbReference type="InterPro" id="IPR039653">
    <property type="entry name" value="Prenyltransferase"/>
</dbReference>
<dbReference type="PANTHER" id="PTHR11048">
    <property type="entry name" value="PRENYLTRANSFERASES"/>
    <property type="match status" value="1"/>
</dbReference>
<keyword evidence="11 15" id="KW-0414">Isoprene biosynthesis</keyword>
<comment type="catalytic activity">
    <reaction evidence="14">
        <text>an all-trans-polyprenyl diphosphate + 4-hydroxybenzoate = a 4-hydroxy-3-(all-trans-polyprenyl)benzoate + diphosphate</text>
        <dbReference type="Rhea" id="RHEA:44504"/>
        <dbReference type="Rhea" id="RHEA-COMP:9514"/>
        <dbReference type="Rhea" id="RHEA-COMP:9564"/>
        <dbReference type="ChEBI" id="CHEBI:17879"/>
        <dbReference type="ChEBI" id="CHEBI:33019"/>
        <dbReference type="ChEBI" id="CHEBI:58914"/>
        <dbReference type="ChEBI" id="CHEBI:78396"/>
        <dbReference type="EC" id="2.5.1.39"/>
    </reaction>
    <physiologicalReaction direction="left-to-right" evidence="14">
        <dbReference type="Rhea" id="RHEA:44505"/>
    </physiologicalReaction>
</comment>
<keyword evidence="15" id="KW-0496">Mitochondrion</keyword>
<evidence type="ECO:0000256" key="6">
    <source>
        <dbReference type="ARBA" id="ARBA00022692"/>
    </source>
</evidence>
<evidence type="ECO:0000256" key="1">
    <source>
        <dbReference type="ARBA" id="ARBA00001946"/>
    </source>
</evidence>
<keyword evidence="6 15" id="KW-0812">Transmembrane</keyword>
<dbReference type="EC" id="2.5.1.39" evidence="15"/>
<feature type="transmembrane region" description="Helical" evidence="15">
    <location>
        <begin position="176"/>
        <end position="195"/>
    </location>
</feature>
<comment type="catalytic activity">
    <reaction evidence="13">
        <text>all-trans-nonaprenyl diphosphate + 4-hydroxybenzoate = 4-hydroxy-3-(all-trans-nonaprenyl)benzoate + diphosphate</text>
        <dbReference type="Rhea" id="RHEA:17709"/>
        <dbReference type="ChEBI" id="CHEBI:17879"/>
        <dbReference type="ChEBI" id="CHEBI:33019"/>
        <dbReference type="ChEBI" id="CHEBI:58391"/>
        <dbReference type="ChEBI" id="CHEBI:84502"/>
        <dbReference type="EC" id="2.5.1.39"/>
    </reaction>
    <physiologicalReaction direction="left-to-right" evidence="13">
        <dbReference type="Rhea" id="RHEA:17710"/>
    </physiologicalReaction>
</comment>
<organism evidence="16 17">
    <name type="scientific">Polyplax serrata</name>
    <name type="common">Common mouse louse</name>
    <dbReference type="NCBI Taxonomy" id="468196"/>
    <lineage>
        <taxon>Eukaryota</taxon>
        <taxon>Metazoa</taxon>
        <taxon>Ecdysozoa</taxon>
        <taxon>Arthropoda</taxon>
        <taxon>Hexapoda</taxon>
        <taxon>Insecta</taxon>
        <taxon>Pterygota</taxon>
        <taxon>Neoptera</taxon>
        <taxon>Paraneoptera</taxon>
        <taxon>Psocodea</taxon>
        <taxon>Troctomorpha</taxon>
        <taxon>Phthiraptera</taxon>
        <taxon>Anoplura</taxon>
        <taxon>Polyplacidae</taxon>
        <taxon>Polyplax</taxon>
    </lineage>
</organism>
<dbReference type="InterPro" id="IPR006370">
    <property type="entry name" value="HB_polyprenyltransferase-like"/>
</dbReference>
<dbReference type="AlphaFoldDB" id="A0AAN8S400"/>
<evidence type="ECO:0000256" key="13">
    <source>
        <dbReference type="ARBA" id="ARBA00050454"/>
    </source>
</evidence>
<accession>A0AAN8S400</accession>
<evidence type="ECO:0000256" key="15">
    <source>
        <dbReference type="HAMAP-Rule" id="MF_03189"/>
    </source>
</evidence>
<evidence type="ECO:0000256" key="8">
    <source>
        <dbReference type="ARBA" id="ARBA00022946"/>
    </source>
</evidence>
<comment type="caution">
    <text evidence="16">The sequence shown here is derived from an EMBL/GenBank/DDBJ whole genome shotgun (WGS) entry which is preliminary data.</text>
</comment>
<keyword evidence="8" id="KW-0809">Transit peptide</keyword>
<protein>
    <recommendedName>
        <fullName evidence="15">4-hydroxybenzoate polyprenyltransferase, mitochondrial</fullName>
        <shortName evidence="15">4-HB polyprenyltransferase</shortName>
        <ecNumber evidence="15">2.5.1.39</ecNumber>
    </recommendedName>
    <alternativeName>
        <fullName evidence="15">Para-hydroxybenzoate--polyprenyltransferase</fullName>
        <shortName evidence="15">PHB:PPT</shortName>
        <shortName evidence="15">PHB:polyprenyltransferase</shortName>
    </alternativeName>
</protein>
<dbReference type="HAMAP" id="MF_01635">
    <property type="entry name" value="UbiA"/>
    <property type="match status" value="1"/>
</dbReference>
<keyword evidence="9 15" id="KW-1133">Transmembrane helix</keyword>
<dbReference type="GO" id="GO:0005743">
    <property type="term" value="C:mitochondrial inner membrane"/>
    <property type="evidence" value="ECO:0007669"/>
    <property type="project" value="UniProtKB-SubCell"/>
</dbReference>
<comment type="similarity">
    <text evidence="3 15">Belongs to the UbiA prenyltransferase family.</text>
</comment>
<sequence>MVNQVMIKSQKFLVNIAKNDLKISRRAVFCLSQANRNCTDQNKNDWKRWTFPGFLPIANSFRNCHATRETFIKQLARSGSLLSVLVDNSSDQVKPYLKLMRLHQPTGSWLLFWPCSWSIGMAAESGELPNLSMLALFGAGSLIMRGAGCTINDMWDKDIDGRVQRTRDRPLVTGQITQFKALVFLGGQLSVALLILLQLNWYSVFLGASSLALVIVYPLMKRVTYWPQLILGCTFNWGALLGWSAVQGSCDWSICLPLYLSGICWTLFYDTIYAHQDIVDDVNLGIKSTAIKFGDNTPTYLKYFAAIMISSLILAGYNSQQTFPYYVSVGAVSTHLGLQLSTLNIHQPTDCWRKFISNRYLGLLLFGGIVLGTCLKEKKSDCLKQSK</sequence>
<evidence type="ECO:0000256" key="14">
    <source>
        <dbReference type="ARBA" id="ARBA00051182"/>
    </source>
</evidence>
<dbReference type="Pfam" id="PF01040">
    <property type="entry name" value="UbiA"/>
    <property type="match status" value="1"/>
</dbReference>
<dbReference type="FunFam" id="1.20.120.1780:FF:000001">
    <property type="entry name" value="4-hydroxybenzoate octaprenyltransferase"/>
    <property type="match status" value="1"/>
</dbReference>
<evidence type="ECO:0000256" key="11">
    <source>
        <dbReference type="ARBA" id="ARBA00023229"/>
    </source>
</evidence>